<accession>A0A9P9F1C5</accession>
<dbReference type="InterPro" id="IPR042098">
    <property type="entry name" value="TauD-like_sf"/>
</dbReference>
<evidence type="ECO:0000259" key="2">
    <source>
        <dbReference type="Pfam" id="PF02668"/>
    </source>
</evidence>
<keyword evidence="4" id="KW-1185">Reference proteome</keyword>
<evidence type="ECO:0000256" key="1">
    <source>
        <dbReference type="ARBA" id="ARBA00023002"/>
    </source>
</evidence>
<comment type="caution">
    <text evidence="3">The sequence shown here is derived from an EMBL/GenBank/DDBJ whole genome shotgun (WGS) entry which is preliminary data.</text>
</comment>
<dbReference type="InterPro" id="IPR003819">
    <property type="entry name" value="TauD/TfdA-like"/>
</dbReference>
<organism evidence="3 4">
    <name type="scientific">Dactylonectria macrodidyma</name>
    <dbReference type="NCBI Taxonomy" id="307937"/>
    <lineage>
        <taxon>Eukaryota</taxon>
        <taxon>Fungi</taxon>
        <taxon>Dikarya</taxon>
        <taxon>Ascomycota</taxon>
        <taxon>Pezizomycotina</taxon>
        <taxon>Sordariomycetes</taxon>
        <taxon>Hypocreomycetidae</taxon>
        <taxon>Hypocreales</taxon>
        <taxon>Nectriaceae</taxon>
        <taxon>Dactylonectria</taxon>
    </lineage>
</organism>
<keyword evidence="1" id="KW-0560">Oxidoreductase</keyword>
<dbReference type="Pfam" id="PF02668">
    <property type="entry name" value="TauD"/>
    <property type="match status" value="1"/>
</dbReference>
<dbReference type="Proteomes" id="UP000738349">
    <property type="component" value="Unassembled WGS sequence"/>
</dbReference>
<gene>
    <name evidence="3" type="ORF">EDB81DRAFT_841123</name>
</gene>
<protein>
    <recommendedName>
        <fullName evidence="2">TauD/TfdA-like domain-containing protein</fullName>
    </recommendedName>
</protein>
<sequence>MRTVLAKNIKTANKGVFGAYGQHVLSTDDETTARKKIEEEDGSLTVTHTTPLIRIHKETSLATWFGNVTSAWGCSRRHGATEPPYRGDDDLYHPPPRYDPALSVAESSQVLVKWEQGDLVLLDNYAAMHSRSAWKGERQVLAAL</sequence>
<dbReference type="SUPFAM" id="SSF51197">
    <property type="entry name" value="Clavaminate synthase-like"/>
    <property type="match status" value="1"/>
</dbReference>
<feature type="domain" description="TauD/TfdA-like" evidence="2">
    <location>
        <begin position="35"/>
        <end position="140"/>
    </location>
</feature>
<evidence type="ECO:0000313" key="4">
    <source>
        <dbReference type="Proteomes" id="UP000738349"/>
    </source>
</evidence>
<dbReference type="AlphaFoldDB" id="A0A9P9F1C5"/>
<name>A0A9P9F1C5_9HYPO</name>
<dbReference type="GO" id="GO:0016491">
    <property type="term" value="F:oxidoreductase activity"/>
    <property type="evidence" value="ECO:0007669"/>
    <property type="project" value="UniProtKB-KW"/>
</dbReference>
<dbReference type="EMBL" id="JAGMUV010000006">
    <property type="protein sequence ID" value="KAH7152673.1"/>
    <property type="molecule type" value="Genomic_DNA"/>
</dbReference>
<dbReference type="OrthoDB" id="408743at2759"/>
<proteinExistence type="predicted"/>
<dbReference type="Gene3D" id="3.60.130.10">
    <property type="entry name" value="Clavaminate synthase-like"/>
    <property type="match status" value="1"/>
</dbReference>
<reference evidence="3" key="1">
    <citation type="journal article" date="2021" name="Nat. Commun.">
        <title>Genetic determinants of endophytism in the Arabidopsis root mycobiome.</title>
        <authorList>
            <person name="Mesny F."/>
            <person name="Miyauchi S."/>
            <person name="Thiergart T."/>
            <person name="Pickel B."/>
            <person name="Atanasova L."/>
            <person name="Karlsson M."/>
            <person name="Huettel B."/>
            <person name="Barry K.W."/>
            <person name="Haridas S."/>
            <person name="Chen C."/>
            <person name="Bauer D."/>
            <person name="Andreopoulos W."/>
            <person name="Pangilinan J."/>
            <person name="LaButti K."/>
            <person name="Riley R."/>
            <person name="Lipzen A."/>
            <person name="Clum A."/>
            <person name="Drula E."/>
            <person name="Henrissat B."/>
            <person name="Kohler A."/>
            <person name="Grigoriev I.V."/>
            <person name="Martin F.M."/>
            <person name="Hacquard S."/>
        </authorList>
    </citation>
    <scope>NUCLEOTIDE SEQUENCE</scope>
    <source>
        <strain evidence="3">MPI-CAGE-AT-0147</strain>
    </source>
</reference>
<evidence type="ECO:0000313" key="3">
    <source>
        <dbReference type="EMBL" id="KAH7152673.1"/>
    </source>
</evidence>